<keyword evidence="3" id="KW-0238">DNA-binding</keyword>
<keyword evidence="7" id="KW-1185">Reference proteome</keyword>
<evidence type="ECO:0000256" key="1">
    <source>
        <dbReference type="ARBA" id="ARBA00009437"/>
    </source>
</evidence>
<organism evidence="6 7">
    <name type="scientific">Massilia agri</name>
    <dbReference type="NCBI Taxonomy" id="1886785"/>
    <lineage>
        <taxon>Bacteria</taxon>
        <taxon>Pseudomonadati</taxon>
        <taxon>Pseudomonadota</taxon>
        <taxon>Betaproteobacteria</taxon>
        <taxon>Burkholderiales</taxon>
        <taxon>Oxalobacteraceae</taxon>
        <taxon>Telluria group</taxon>
        <taxon>Massilia</taxon>
    </lineage>
</organism>
<evidence type="ECO:0000256" key="4">
    <source>
        <dbReference type="ARBA" id="ARBA00023163"/>
    </source>
</evidence>
<evidence type="ECO:0000256" key="3">
    <source>
        <dbReference type="ARBA" id="ARBA00023125"/>
    </source>
</evidence>
<proteinExistence type="inferred from homology"/>
<dbReference type="PANTHER" id="PTHR30537">
    <property type="entry name" value="HTH-TYPE TRANSCRIPTIONAL REGULATOR"/>
    <property type="match status" value="1"/>
</dbReference>
<dbReference type="InterPro" id="IPR036390">
    <property type="entry name" value="WH_DNA-bd_sf"/>
</dbReference>
<reference evidence="6 7" key="1">
    <citation type="submission" date="2022-08" db="EMBL/GenBank/DDBJ databases">
        <title>Reclassification of Massilia species as members of the genera Telluria, Duganella, Pseudoduganella, Mokoshia gen. nov. and Zemynaea gen. nov. using orthogonal and non-orthogonal genome-based approaches.</title>
        <authorList>
            <person name="Bowman J.P."/>
        </authorList>
    </citation>
    <scope>NUCLEOTIDE SEQUENCE [LARGE SCALE GENOMIC DNA]</scope>
    <source>
        <strain evidence="6 7">JCM 31661</strain>
    </source>
</reference>
<dbReference type="PANTHER" id="PTHR30537:SF5">
    <property type="entry name" value="HTH-TYPE TRANSCRIPTIONAL ACTIVATOR TTDR-RELATED"/>
    <property type="match status" value="1"/>
</dbReference>
<protein>
    <submittedName>
        <fullName evidence="6">LysR family transcriptional regulator</fullName>
    </submittedName>
</protein>
<accession>A0ABT2AG67</accession>
<evidence type="ECO:0000313" key="6">
    <source>
        <dbReference type="EMBL" id="MCS0595168.1"/>
    </source>
</evidence>
<dbReference type="InterPro" id="IPR036388">
    <property type="entry name" value="WH-like_DNA-bd_sf"/>
</dbReference>
<keyword evidence="2" id="KW-0805">Transcription regulation</keyword>
<evidence type="ECO:0000259" key="5">
    <source>
        <dbReference type="PROSITE" id="PS50931"/>
    </source>
</evidence>
<dbReference type="PROSITE" id="PS50931">
    <property type="entry name" value="HTH_LYSR"/>
    <property type="match status" value="1"/>
</dbReference>
<comment type="caution">
    <text evidence="6">The sequence shown here is derived from an EMBL/GenBank/DDBJ whole genome shotgun (WGS) entry which is preliminary data.</text>
</comment>
<dbReference type="Gene3D" id="1.10.10.10">
    <property type="entry name" value="Winged helix-like DNA-binding domain superfamily/Winged helix DNA-binding domain"/>
    <property type="match status" value="1"/>
</dbReference>
<gene>
    <name evidence="6" type="ORF">NX780_02260</name>
</gene>
<dbReference type="InterPro" id="IPR000847">
    <property type="entry name" value="LysR_HTH_N"/>
</dbReference>
<evidence type="ECO:0000256" key="2">
    <source>
        <dbReference type="ARBA" id="ARBA00023015"/>
    </source>
</evidence>
<dbReference type="SUPFAM" id="SSF46785">
    <property type="entry name" value="Winged helix' DNA-binding domain"/>
    <property type="match status" value="1"/>
</dbReference>
<keyword evidence="4" id="KW-0804">Transcription</keyword>
<dbReference type="SUPFAM" id="SSF53850">
    <property type="entry name" value="Periplasmic binding protein-like II"/>
    <property type="match status" value="1"/>
</dbReference>
<dbReference type="InterPro" id="IPR005119">
    <property type="entry name" value="LysR_subst-bd"/>
</dbReference>
<dbReference type="Proteomes" id="UP001206572">
    <property type="component" value="Unassembled WGS sequence"/>
</dbReference>
<dbReference type="InterPro" id="IPR058163">
    <property type="entry name" value="LysR-type_TF_proteobact-type"/>
</dbReference>
<comment type="similarity">
    <text evidence="1">Belongs to the LysR transcriptional regulatory family.</text>
</comment>
<evidence type="ECO:0000313" key="7">
    <source>
        <dbReference type="Proteomes" id="UP001206572"/>
    </source>
</evidence>
<feature type="domain" description="HTH lysR-type" evidence="5">
    <location>
        <begin position="1"/>
        <end position="59"/>
    </location>
</feature>
<dbReference type="Pfam" id="PF03466">
    <property type="entry name" value="LysR_substrate"/>
    <property type="match status" value="1"/>
</dbReference>
<dbReference type="Pfam" id="PF00126">
    <property type="entry name" value="HTH_1"/>
    <property type="match status" value="1"/>
</dbReference>
<dbReference type="Gene3D" id="3.40.190.290">
    <property type="match status" value="1"/>
</dbReference>
<name>A0ABT2AG67_9BURK</name>
<dbReference type="EMBL" id="JANUHA010000001">
    <property type="protein sequence ID" value="MCS0595168.1"/>
    <property type="molecule type" value="Genomic_DNA"/>
</dbReference>
<sequence length="299" mass="32901">MDRLHSMAVFVRVAELGSFAAAAEELGMSPTMVGKHIRFLEERLRVQLINRTTRRQALTEFGRSYYERCRTILAEADAADALAADQLHALHGRLRVTAPVHFGRHCVLPVILELAREYPGLEMDLSFSDRLIDLAEDGYDLAIRTGTPAPIQGVVARHLASQAMAVCAAPAYLAKKGRPASLAELEAHAGLAYRRTGPAPPWLFPVDGGGPLEVRPAHRLSFDDLDAIADAATAGAGIAWVPRWLVRERIRSGQLVELFAEHSAYPYDVHALWLQTPHVARRLRVLVDALASALPDMMR</sequence>
<dbReference type="RefSeq" id="WP_258826244.1">
    <property type="nucleotide sequence ID" value="NZ_JANUHA010000001.1"/>
</dbReference>